<evidence type="ECO:0000256" key="14">
    <source>
        <dbReference type="ARBA" id="ARBA00049902"/>
    </source>
</evidence>
<dbReference type="Pfam" id="PF00905">
    <property type="entry name" value="Transpeptidase"/>
    <property type="match status" value="1"/>
</dbReference>
<evidence type="ECO:0000256" key="5">
    <source>
        <dbReference type="ARBA" id="ARBA00022670"/>
    </source>
</evidence>
<keyword evidence="20" id="KW-1185">Reference proteome</keyword>
<accession>A0A7Z0BSM8</accession>
<keyword evidence="16" id="KW-0812">Transmembrane</keyword>
<dbReference type="GO" id="GO:0071555">
    <property type="term" value="P:cell wall organization"/>
    <property type="evidence" value="ECO:0007669"/>
    <property type="project" value="UniProtKB-KW"/>
</dbReference>
<dbReference type="GO" id="GO:0006508">
    <property type="term" value="P:proteolysis"/>
    <property type="evidence" value="ECO:0007669"/>
    <property type="project" value="UniProtKB-KW"/>
</dbReference>
<evidence type="ECO:0000256" key="2">
    <source>
        <dbReference type="ARBA" id="ARBA00007090"/>
    </source>
</evidence>
<dbReference type="Gene3D" id="1.10.3810.10">
    <property type="entry name" value="Biosynthetic peptidoglycan transglycosylase-like"/>
    <property type="match status" value="1"/>
</dbReference>
<feature type="region of interest" description="Disordered" evidence="15">
    <location>
        <begin position="644"/>
        <end position="757"/>
    </location>
</feature>
<feature type="compositionally biased region" description="Pro residues" evidence="15">
    <location>
        <begin position="653"/>
        <end position="662"/>
    </location>
</feature>
<keyword evidence="4" id="KW-0121">Carboxypeptidase</keyword>
<evidence type="ECO:0000313" key="19">
    <source>
        <dbReference type="EMBL" id="NYH95106.1"/>
    </source>
</evidence>
<feature type="region of interest" description="Disordered" evidence="15">
    <location>
        <begin position="1"/>
        <end position="20"/>
    </location>
</feature>
<dbReference type="InterPro" id="IPR001460">
    <property type="entry name" value="PCN-bd_Tpept"/>
</dbReference>
<dbReference type="SUPFAM" id="SSF56601">
    <property type="entry name" value="beta-lactamase/transpeptidase-like"/>
    <property type="match status" value="1"/>
</dbReference>
<evidence type="ECO:0000256" key="9">
    <source>
        <dbReference type="ARBA" id="ARBA00022960"/>
    </source>
</evidence>
<keyword evidence="9" id="KW-0133">Cell shape</keyword>
<dbReference type="PANTHER" id="PTHR32282:SF33">
    <property type="entry name" value="PEPTIDOGLYCAN GLYCOSYLTRANSFERASE"/>
    <property type="match status" value="1"/>
</dbReference>
<dbReference type="GO" id="GO:0008955">
    <property type="term" value="F:peptidoglycan glycosyltransferase activity"/>
    <property type="evidence" value="ECO:0007669"/>
    <property type="project" value="UniProtKB-EC"/>
</dbReference>
<comment type="caution">
    <text evidence="19">The sequence shown here is derived from an EMBL/GenBank/DDBJ whole genome shotgun (WGS) entry which is preliminary data.</text>
</comment>
<dbReference type="GO" id="GO:0008360">
    <property type="term" value="P:regulation of cell shape"/>
    <property type="evidence" value="ECO:0007669"/>
    <property type="project" value="UniProtKB-KW"/>
</dbReference>
<keyword evidence="6 19" id="KW-0328">Glycosyltransferase</keyword>
<dbReference type="GO" id="GO:0009252">
    <property type="term" value="P:peptidoglycan biosynthetic process"/>
    <property type="evidence" value="ECO:0007669"/>
    <property type="project" value="UniProtKB-UniPathway"/>
</dbReference>
<evidence type="ECO:0000256" key="10">
    <source>
        <dbReference type="ARBA" id="ARBA00022984"/>
    </source>
</evidence>
<keyword evidence="10" id="KW-0573">Peptidoglycan synthesis</keyword>
<dbReference type="Gene3D" id="3.40.710.10">
    <property type="entry name" value="DD-peptidase/beta-lactamase superfamily"/>
    <property type="match status" value="1"/>
</dbReference>
<dbReference type="SUPFAM" id="SSF53955">
    <property type="entry name" value="Lysozyme-like"/>
    <property type="match status" value="1"/>
</dbReference>
<dbReference type="FunFam" id="1.10.3810.10:FF:000001">
    <property type="entry name" value="Penicillin-binding protein 1A"/>
    <property type="match status" value="1"/>
</dbReference>
<dbReference type="GO" id="GO:0009002">
    <property type="term" value="F:serine-type D-Ala-D-Ala carboxypeptidase activity"/>
    <property type="evidence" value="ECO:0007669"/>
    <property type="project" value="UniProtKB-EC"/>
</dbReference>
<dbReference type="EC" id="2.4.1.-" evidence="19"/>
<keyword evidence="11" id="KW-0511">Multifunctional enzyme</keyword>
<dbReference type="EC" id="3.4.-.-" evidence="19"/>
<keyword evidence="16" id="KW-0472">Membrane</keyword>
<feature type="domain" description="Glycosyl transferase family 51" evidence="18">
    <location>
        <begin position="88"/>
        <end position="254"/>
    </location>
</feature>
<feature type="transmembrane region" description="Helical" evidence="16">
    <location>
        <begin position="32"/>
        <end position="55"/>
    </location>
</feature>
<evidence type="ECO:0000256" key="15">
    <source>
        <dbReference type="SAM" id="MobiDB-lite"/>
    </source>
</evidence>
<keyword evidence="12" id="KW-0961">Cell wall biogenesis/degradation</keyword>
<evidence type="ECO:0000256" key="16">
    <source>
        <dbReference type="SAM" id="Phobius"/>
    </source>
</evidence>
<dbReference type="Proteomes" id="UP000522081">
    <property type="component" value="Unassembled WGS sequence"/>
</dbReference>
<proteinExistence type="inferred from homology"/>
<evidence type="ECO:0000256" key="3">
    <source>
        <dbReference type="ARBA" id="ARBA00007739"/>
    </source>
</evidence>
<evidence type="ECO:0000256" key="11">
    <source>
        <dbReference type="ARBA" id="ARBA00023268"/>
    </source>
</evidence>
<comment type="catalytic activity">
    <reaction evidence="14">
        <text>[GlcNAc-(1-&gt;4)-Mur2Ac(oyl-L-Ala-gamma-D-Glu-L-Lys-D-Ala-D-Ala)](n)-di-trans,octa-cis-undecaprenyl diphosphate + beta-D-GlcNAc-(1-&gt;4)-Mur2Ac(oyl-L-Ala-gamma-D-Glu-L-Lys-D-Ala-D-Ala)-di-trans,octa-cis-undecaprenyl diphosphate = [GlcNAc-(1-&gt;4)-Mur2Ac(oyl-L-Ala-gamma-D-Glu-L-Lys-D-Ala-D-Ala)](n+1)-di-trans,octa-cis-undecaprenyl diphosphate + di-trans,octa-cis-undecaprenyl diphosphate + H(+)</text>
        <dbReference type="Rhea" id="RHEA:23708"/>
        <dbReference type="Rhea" id="RHEA-COMP:9602"/>
        <dbReference type="Rhea" id="RHEA-COMP:9603"/>
        <dbReference type="ChEBI" id="CHEBI:15378"/>
        <dbReference type="ChEBI" id="CHEBI:58405"/>
        <dbReference type="ChEBI" id="CHEBI:60033"/>
        <dbReference type="ChEBI" id="CHEBI:78435"/>
        <dbReference type="EC" id="2.4.99.28"/>
    </reaction>
</comment>
<evidence type="ECO:0000256" key="7">
    <source>
        <dbReference type="ARBA" id="ARBA00022679"/>
    </source>
</evidence>
<dbReference type="InterPro" id="IPR036950">
    <property type="entry name" value="PBP_transglycosylase"/>
</dbReference>
<comment type="similarity">
    <text evidence="3">In the N-terminal section; belongs to the glycosyltransferase 51 family.</text>
</comment>
<comment type="pathway">
    <text evidence="1">Cell wall biogenesis; peptidoglycan biosynthesis.</text>
</comment>
<evidence type="ECO:0000256" key="12">
    <source>
        <dbReference type="ARBA" id="ARBA00023316"/>
    </source>
</evidence>
<comment type="similarity">
    <text evidence="2">In the C-terminal section; belongs to the transpeptidase family.</text>
</comment>
<keyword evidence="7 19" id="KW-0808">Transferase</keyword>
<keyword evidence="8 19" id="KW-0378">Hydrolase</keyword>
<evidence type="ECO:0000256" key="8">
    <source>
        <dbReference type="ARBA" id="ARBA00022801"/>
    </source>
</evidence>
<organism evidence="19 20">
    <name type="scientific">Novosphingobium marinum</name>
    <dbReference type="NCBI Taxonomy" id="1514948"/>
    <lineage>
        <taxon>Bacteria</taxon>
        <taxon>Pseudomonadati</taxon>
        <taxon>Pseudomonadota</taxon>
        <taxon>Alphaproteobacteria</taxon>
        <taxon>Sphingomonadales</taxon>
        <taxon>Sphingomonadaceae</taxon>
        <taxon>Novosphingobium</taxon>
    </lineage>
</organism>
<evidence type="ECO:0000256" key="6">
    <source>
        <dbReference type="ARBA" id="ARBA00022676"/>
    </source>
</evidence>
<dbReference type="UniPathway" id="UPA00219"/>
<dbReference type="InterPro" id="IPR023346">
    <property type="entry name" value="Lysozyme-like_dom_sf"/>
</dbReference>
<protein>
    <submittedName>
        <fullName evidence="19">Penicillin-binding protein 1A</fullName>
        <ecNumber evidence="19">2.4.1.-</ecNumber>
        <ecNumber evidence="19">3.4.-.-</ecNumber>
    </submittedName>
</protein>
<evidence type="ECO:0000313" key="20">
    <source>
        <dbReference type="Proteomes" id="UP000522081"/>
    </source>
</evidence>
<dbReference type="EMBL" id="JACBZF010000002">
    <property type="protein sequence ID" value="NYH95106.1"/>
    <property type="molecule type" value="Genomic_DNA"/>
</dbReference>
<evidence type="ECO:0000256" key="4">
    <source>
        <dbReference type="ARBA" id="ARBA00022645"/>
    </source>
</evidence>
<dbReference type="GO" id="GO:0030288">
    <property type="term" value="C:outer membrane-bounded periplasmic space"/>
    <property type="evidence" value="ECO:0007669"/>
    <property type="project" value="TreeGrafter"/>
</dbReference>
<evidence type="ECO:0000256" key="1">
    <source>
        <dbReference type="ARBA" id="ARBA00004752"/>
    </source>
</evidence>
<dbReference type="Pfam" id="PF00912">
    <property type="entry name" value="Transgly"/>
    <property type="match status" value="1"/>
</dbReference>
<sequence length="757" mass="81228">MAADANRRRRRKGSSPEPEEKKPFWRRALRSLFIWGTAFALLALIFVGTAVYMTASSLPTYSALKSSQNGQMIVVRARDGTELVSLGPSYGKWLEYEQIPETMKTAMVSVEDRRFRSHIGVDPIGVVRSVWVRVQSGSWRQGGSTITQQLARNIFLNNNRTFGRKVKEAVLAVALETKFSKDEILELYLNKVYFGGGAYGIDAASRKFFGHPATDLSLAESAIIAGLVKAPSRYSPTADVAAAVSRGKVVMQVMEANGAISSARAAEIDLDTVRIAKEEGQNSVRYFTDWALPQLDLLLPYDTDEPIEVWTTLDVGMQRTATTAVQSNAPKGAEGALVSMDRDGAVLAMVGGTDYVTSNYNRAVQSVRQPGSAWKLFVYLAALEAGYTPQDMVVDEPVTIDGWSPRNSGGRFAGEIDVRSAFAYSKNTVAAQLGNEVGFGTVASMARRFGITTPISTLPAMVLGASEVRLIDMTRAFASVAANGTSVEPYGIVKVTGTDGDVIYERESRRAEVLVPQYVAAGITDLLQSAVATGTGRAADIGRPVAGKTGTTSSNKDGWFLGFSSGITTGVWMGRDDARAVPGLQGGRAPARAFAAFMRYAVKDRPVEQFDTELKLPDWQLEPDDEFLFGDPDDYYFVDEQGNLIEPGGQYEPLPPGAAPPPDRNRPDYADDPGPGGPPPAASDDFLDRATGARDPGLRAAPPAPGSRQTDPRSASGVSVTRGAGQPEATRPPAEAPRRPIGNAPQAIEPATRPGSP</sequence>
<name>A0A7Z0BSM8_9SPHN</name>
<feature type="domain" description="Penicillin-binding protein transpeptidase" evidence="17">
    <location>
        <begin position="338"/>
        <end position="564"/>
    </location>
</feature>
<keyword evidence="5" id="KW-0645">Protease</keyword>
<dbReference type="GO" id="GO:0008658">
    <property type="term" value="F:penicillin binding"/>
    <property type="evidence" value="ECO:0007669"/>
    <property type="project" value="InterPro"/>
</dbReference>
<dbReference type="PANTHER" id="PTHR32282">
    <property type="entry name" value="BINDING PROTEIN TRANSPEPTIDASE, PUTATIVE-RELATED"/>
    <property type="match status" value="1"/>
</dbReference>
<dbReference type="InterPro" id="IPR012338">
    <property type="entry name" value="Beta-lactam/transpept-like"/>
</dbReference>
<evidence type="ECO:0000259" key="17">
    <source>
        <dbReference type="Pfam" id="PF00905"/>
    </source>
</evidence>
<dbReference type="InterPro" id="IPR001264">
    <property type="entry name" value="Glyco_trans_51"/>
</dbReference>
<evidence type="ECO:0000256" key="13">
    <source>
        <dbReference type="ARBA" id="ARBA00034000"/>
    </source>
</evidence>
<dbReference type="NCBIfam" id="TIGR02074">
    <property type="entry name" value="PBP_1a_fam"/>
    <property type="match status" value="1"/>
</dbReference>
<evidence type="ECO:0000259" key="18">
    <source>
        <dbReference type="Pfam" id="PF00912"/>
    </source>
</evidence>
<dbReference type="AlphaFoldDB" id="A0A7Z0BSM8"/>
<feature type="compositionally biased region" description="Polar residues" evidence="15">
    <location>
        <begin position="707"/>
        <end position="719"/>
    </location>
</feature>
<keyword evidence="16" id="KW-1133">Transmembrane helix</keyword>
<dbReference type="InterPro" id="IPR050396">
    <property type="entry name" value="Glycosyltr_51/Transpeptidase"/>
</dbReference>
<dbReference type="RefSeq" id="WP_179406987.1">
    <property type="nucleotide sequence ID" value="NZ_BMGF01000002.1"/>
</dbReference>
<reference evidence="19 20" key="1">
    <citation type="submission" date="2020-07" db="EMBL/GenBank/DDBJ databases">
        <title>Genomic Encyclopedia of Type Strains, Phase IV (KMG-IV): sequencing the most valuable type-strain genomes for metagenomic binning, comparative biology and taxonomic classification.</title>
        <authorList>
            <person name="Goeker M."/>
        </authorList>
    </citation>
    <scope>NUCLEOTIDE SEQUENCE [LARGE SCALE GENOMIC DNA]</scope>
    <source>
        <strain evidence="19 20">DSM 29043</strain>
    </source>
</reference>
<gene>
    <name evidence="19" type="ORF">FHS75_001425</name>
</gene>
<comment type="catalytic activity">
    <reaction evidence="13">
        <text>Preferential cleavage: (Ac)2-L-Lys-D-Ala-|-D-Ala. Also transpeptidation of peptidyl-alanyl moieties that are N-acyl substituents of D-alanine.</text>
        <dbReference type="EC" id="3.4.16.4"/>
    </reaction>
</comment>